<accession>A0ABQ5TWH1</accession>
<reference evidence="5" key="2">
    <citation type="submission" date="2023-01" db="EMBL/GenBank/DDBJ databases">
        <title>Draft genome sequence of Methylophaga thalassica strain NBRC 102424.</title>
        <authorList>
            <person name="Sun Q."/>
            <person name="Mori K."/>
        </authorList>
    </citation>
    <scope>NUCLEOTIDE SEQUENCE</scope>
    <source>
        <strain evidence="5">NBRC 102424</strain>
    </source>
</reference>
<organism evidence="5 6">
    <name type="scientific">Methylophaga thalassica</name>
    <dbReference type="NCBI Taxonomy" id="40223"/>
    <lineage>
        <taxon>Bacteria</taxon>
        <taxon>Pseudomonadati</taxon>
        <taxon>Pseudomonadota</taxon>
        <taxon>Gammaproteobacteria</taxon>
        <taxon>Thiotrichales</taxon>
        <taxon>Piscirickettsiaceae</taxon>
        <taxon>Methylophaga</taxon>
    </lineage>
</organism>
<proteinExistence type="predicted"/>
<reference evidence="5" key="1">
    <citation type="journal article" date="2014" name="Int. J. Syst. Evol. Microbiol.">
        <title>Complete genome of a new Firmicutes species belonging to the dominant human colonic microbiota ('Ruminococcus bicirculans') reveals two chromosomes and a selective capacity to utilize plant glucans.</title>
        <authorList>
            <consortium name="NISC Comparative Sequencing Program"/>
            <person name="Wegmann U."/>
            <person name="Louis P."/>
            <person name="Goesmann A."/>
            <person name="Henrissat B."/>
            <person name="Duncan S.H."/>
            <person name="Flint H.J."/>
        </authorList>
    </citation>
    <scope>NUCLEOTIDE SEQUENCE</scope>
    <source>
        <strain evidence="5">NBRC 102424</strain>
    </source>
</reference>
<keyword evidence="2" id="KW-0238">DNA-binding</keyword>
<keyword evidence="3" id="KW-0804">Transcription</keyword>
<evidence type="ECO:0000259" key="4">
    <source>
        <dbReference type="PROSITE" id="PS51118"/>
    </source>
</evidence>
<dbReference type="EMBL" id="BSND01000006">
    <property type="protein sequence ID" value="GLQ00548.1"/>
    <property type="molecule type" value="Genomic_DNA"/>
</dbReference>
<dbReference type="PROSITE" id="PS51118">
    <property type="entry name" value="HTH_HXLR"/>
    <property type="match status" value="1"/>
</dbReference>
<evidence type="ECO:0000256" key="2">
    <source>
        <dbReference type="ARBA" id="ARBA00023125"/>
    </source>
</evidence>
<dbReference type="Gene3D" id="1.10.10.10">
    <property type="entry name" value="Winged helix-like DNA-binding domain superfamily/Winged helix DNA-binding domain"/>
    <property type="match status" value="1"/>
</dbReference>
<gene>
    <name evidence="5" type="ORF">GCM10007891_24010</name>
</gene>
<feature type="domain" description="HTH hxlR-type" evidence="4">
    <location>
        <begin position="11"/>
        <end position="109"/>
    </location>
</feature>
<dbReference type="InterPro" id="IPR036390">
    <property type="entry name" value="WH_DNA-bd_sf"/>
</dbReference>
<keyword evidence="6" id="KW-1185">Reference proteome</keyword>
<dbReference type="SUPFAM" id="SSF46785">
    <property type="entry name" value="Winged helix' DNA-binding domain"/>
    <property type="match status" value="1"/>
</dbReference>
<evidence type="ECO:0000313" key="5">
    <source>
        <dbReference type="EMBL" id="GLQ00548.1"/>
    </source>
</evidence>
<name>A0ABQ5TWH1_9GAMM</name>
<evidence type="ECO:0000313" key="6">
    <source>
        <dbReference type="Proteomes" id="UP001161423"/>
    </source>
</evidence>
<dbReference type="RefSeq" id="WP_007144148.1">
    <property type="nucleotide sequence ID" value="NZ_BSND01000006.1"/>
</dbReference>
<dbReference type="PANTHER" id="PTHR33204">
    <property type="entry name" value="TRANSCRIPTIONAL REGULATOR, MARR FAMILY"/>
    <property type="match status" value="1"/>
</dbReference>
<comment type="caution">
    <text evidence="5">The sequence shown here is derived from an EMBL/GenBank/DDBJ whole genome shotgun (WGS) entry which is preliminary data.</text>
</comment>
<protein>
    <submittedName>
        <fullName evidence="5">HxlR family transcriptional regulator</fullName>
    </submittedName>
</protein>
<evidence type="ECO:0000256" key="1">
    <source>
        <dbReference type="ARBA" id="ARBA00023015"/>
    </source>
</evidence>
<dbReference type="Proteomes" id="UP001161423">
    <property type="component" value="Unassembled WGS sequence"/>
</dbReference>
<sequence length="121" mass="13898">MIEWNVYNQHCPTRLVLDRIADKWTVLTVGALAEETKRFGELRRELDGISQKMLTQTLRGLERDGLVSRQVYPTVPPKVEYSLTSLGKTLIELLEGIRNWSEGNIEHVIEAQQAYDEQATQ</sequence>
<dbReference type="InterPro" id="IPR002577">
    <property type="entry name" value="HTH_HxlR"/>
</dbReference>
<evidence type="ECO:0000256" key="3">
    <source>
        <dbReference type="ARBA" id="ARBA00023163"/>
    </source>
</evidence>
<dbReference type="PANTHER" id="PTHR33204:SF37">
    <property type="entry name" value="HTH-TYPE TRANSCRIPTIONAL REGULATOR YODB"/>
    <property type="match status" value="1"/>
</dbReference>
<dbReference type="Pfam" id="PF01638">
    <property type="entry name" value="HxlR"/>
    <property type="match status" value="1"/>
</dbReference>
<dbReference type="InterPro" id="IPR036388">
    <property type="entry name" value="WH-like_DNA-bd_sf"/>
</dbReference>
<keyword evidence="1" id="KW-0805">Transcription regulation</keyword>